<keyword evidence="6 7" id="KW-0067">ATP-binding</keyword>
<gene>
    <name evidence="7 11" type="primary">xylB</name>
    <name evidence="11" type="ORF">Q5716_00280</name>
</gene>
<dbReference type="InterPro" id="IPR006000">
    <property type="entry name" value="Xylulokinase"/>
</dbReference>
<dbReference type="PANTHER" id="PTHR43095">
    <property type="entry name" value="SUGAR KINASE"/>
    <property type="match status" value="1"/>
</dbReference>
<proteinExistence type="inferred from homology"/>
<dbReference type="EMBL" id="JAUQUB010000001">
    <property type="protein sequence ID" value="MDO7880656.1"/>
    <property type="molecule type" value="Genomic_DNA"/>
</dbReference>
<dbReference type="NCBIfam" id="TIGR01312">
    <property type="entry name" value="XylB"/>
    <property type="match status" value="1"/>
</dbReference>
<reference evidence="11 12" key="1">
    <citation type="submission" date="2023-07" db="EMBL/GenBank/DDBJ databases">
        <title>Protaetiibacter sp. nov WY-16 isolated from soil.</title>
        <authorList>
            <person name="Liu B."/>
            <person name="Wan Y."/>
        </authorList>
    </citation>
    <scope>NUCLEOTIDE SEQUENCE [LARGE SCALE GENOMIC DNA]</scope>
    <source>
        <strain evidence="11 12">WY-16</strain>
    </source>
</reference>
<dbReference type="InterPro" id="IPR018485">
    <property type="entry name" value="FGGY_C"/>
</dbReference>
<comment type="caution">
    <text evidence="11">The sequence shown here is derived from an EMBL/GenBank/DDBJ whole genome shotgun (WGS) entry which is preliminary data.</text>
</comment>
<keyword evidence="2 7" id="KW-0859">Xylose metabolism</keyword>
<comment type="catalytic activity">
    <reaction evidence="7">
        <text>D-xylulose + ATP = D-xylulose 5-phosphate + ADP + H(+)</text>
        <dbReference type="Rhea" id="RHEA:10964"/>
        <dbReference type="ChEBI" id="CHEBI:15378"/>
        <dbReference type="ChEBI" id="CHEBI:17140"/>
        <dbReference type="ChEBI" id="CHEBI:30616"/>
        <dbReference type="ChEBI" id="CHEBI:57737"/>
        <dbReference type="ChEBI" id="CHEBI:456216"/>
        <dbReference type="EC" id="2.7.1.17"/>
    </reaction>
</comment>
<dbReference type="Proteomes" id="UP001241072">
    <property type="component" value="Unassembled WGS sequence"/>
</dbReference>
<feature type="region of interest" description="Disordered" evidence="8">
    <location>
        <begin position="24"/>
        <end position="45"/>
    </location>
</feature>
<evidence type="ECO:0000256" key="8">
    <source>
        <dbReference type="SAM" id="MobiDB-lite"/>
    </source>
</evidence>
<keyword evidence="12" id="KW-1185">Reference proteome</keyword>
<sequence>MAVVAGVDSSTQSCTVELRDADSGALLGSGRAPHPRTTPPVSEQDAESWWDALRSAFGAALRDASLDAREVDAISVAAQCHGLVMLDGSGHPLRPVKLWNDTTSAPQSDLLIAELGTAAWTRAVGSVPLAAFTITKLAWVQEHEPQLLDRLARVMVPHDYLTWRLSGRHVTDRSDASGTGYYASHESRWRTDLLDRFVSDRVDWAAVVPTVLGPDEAAGPISPAAAAELGVRDDVVIGPGAGDQHAGAAGLGMRDGEVAYSLGTSGVVLTPTPDPVFDDSGDVNGVSNVTGGYLPLVCTLNATKVTDTVARLLGVGLDELAALALAAPDRPGRPVLSAYFDGERSPNRPGGVGILGGLSNETTREELAAAAFEGVLFGLVRGHERIRAAGAGADGEVLVMGGGAKSPAYRQLLADVLGSEVVIRDVPEATARGAAIQAAAVLEGGSVAAVRDAWAPPVVERDAPRGSGWAAAARERYETLSSWTGLDR</sequence>
<evidence type="ECO:0000259" key="9">
    <source>
        <dbReference type="Pfam" id="PF00370"/>
    </source>
</evidence>
<evidence type="ECO:0000256" key="6">
    <source>
        <dbReference type="ARBA" id="ARBA00022840"/>
    </source>
</evidence>
<dbReference type="Gene3D" id="3.30.420.40">
    <property type="match status" value="2"/>
</dbReference>
<dbReference type="RefSeq" id="WP_305001087.1">
    <property type="nucleotide sequence ID" value="NZ_JAUQUB010000001.1"/>
</dbReference>
<evidence type="ECO:0000256" key="1">
    <source>
        <dbReference type="ARBA" id="ARBA00009156"/>
    </source>
</evidence>
<evidence type="ECO:0000256" key="3">
    <source>
        <dbReference type="ARBA" id="ARBA00022679"/>
    </source>
</evidence>
<evidence type="ECO:0000256" key="4">
    <source>
        <dbReference type="ARBA" id="ARBA00022741"/>
    </source>
</evidence>
<evidence type="ECO:0000313" key="11">
    <source>
        <dbReference type="EMBL" id="MDO7880656.1"/>
    </source>
</evidence>
<dbReference type="GO" id="GO:0004856">
    <property type="term" value="F:D-xylulokinase activity"/>
    <property type="evidence" value="ECO:0007669"/>
    <property type="project" value="UniProtKB-EC"/>
</dbReference>
<dbReference type="InterPro" id="IPR018484">
    <property type="entry name" value="FGGY_N"/>
</dbReference>
<organism evidence="11 12">
    <name type="scientific">Antiquaquibacter soli</name>
    <dbReference type="NCBI Taxonomy" id="3064523"/>
    <lineage>
        <taxon>Bacteria</taxon>
        <taxon>Bacillati</taxon>
        <taxon>Actinomycetota</taxon>
        <taxon>Actinomycetes</taxon>
        <taxon>Micrococcales</taxon>
        <taxon>Microbacteriaceae</taxon>
        <taxon>Antiquaquibacter</taxon>
    </lineage>
</organism>
<name>A0ABT9BI12_9MICO</name>
<dbReference type="EC" id="2.7.1.17" evidence="7"/>
<evidence type="ECO:0000256" key="5">
    <source>
        <dbReference type="ARBA" id="ARBA00022777"/>
    </source>
</evidence>
<dbReference type="InterPro" id="IPR043129">
    <property type="entry name" value="ATPase_NBD"/>
</dbReference>
<dbReference type="Pfam" id="PF02782">
    <property type="entry name" value="FGGY_C"/>
    <property type="match status" value="1"/>
</dbReference>
<keyword evidence="3 7" id="KW-0808">Transferase</keyword>
<dbReference type="Pfam" id="PF00370">
    <property type="entry name" value="FGGY_N"/>
    <property type="match status" value="1"/>
</dbReference>
<dbReference type="PANTHER" id="PTHR43095:SF5">
    <property type="entry name" value="XYLULOSE KINASE"/>
    <property type="match status" value="1"/>
</dbReference>
<dbReference type="InterPro" id="IPR000577">
    <property type="entry name" value="Carb_kinase_FGGY"/>
</dbReference>
<dbReference type="CDD" id="cd07809">
    <property type="entry name" value="ASKHA_NBD_FGGY_BaXK-like"/>
    <property type="match status" value="1"/>
</dbReference>
<feature type="domain" description="Carbohydrate kinase FGGY C-terminal" evidence="10">
    <location>
        <begin position="259"/>
        <end position="440"/>
    </location>
</feature>
<keyword evidence="5 7" id="KW-0418">Kinase</keyword>
<evidence type="ECO:0000256" key="7">
    <source>
        <dbReference type="RuleBase" id="RU364073"/>
    </source>
</evidence>
<dbReference type="InterPro" id="IPR050406">
    <property type="entry name" value="FGGY_Carb_Kinase"/>
</dbReference>
<keyword evidence="7" id="KW-0119">Carbohydrate metabolism</keyword>
<comment type="similarity">
    <text evidence="1 7">Belongs to the FGGY kinase family.</text>
</comment>
<dbReference type="PIRSF" id="PIRSF000538">
    <property type="entry name" value="GlpK"/>
    <property type="match status" value="1"/>
</dbReference>
<protein>
    <recommendedName>
        <fullName evidence="7">Xylulose kinase</fullName>
        <shortName evidence="7">Xylulokinase</shortName>
        <ecNumber evidence="7">2.7.1.17</ecNumber>
    </recommendedName>
</protein>
<evidence type="ECO:0000313" key="12">
    <source>
        <dbReference type="Proteomes" id="UP001241072"/>
    </source>
</evidence>
<evidence type="ECO:0000256" key="2">
    <source>
        <dbReference type="ARBA" id="ARBA00022629"/>
    </source>
</evidence>
<dbReference type="SUPFAM" id="SSF53067">
    <property type="entry name" value="Actin-like ATPase domain"/>
    <property type="match status" value="2"/>
</dbReference>
<feature type="domain" description="Carbohydrate kinase FGGY N-terminal" evidence="9">
    <location>
        <begin position="4"/>
        <end position="250"/>
    </location>
</feature>
<evidence type="ECO:0000259" key="10">
    <source>
        <dbReference type="Pfam" id="PF02782"/>
    </source>
</evidence>
<keyword evidence="4 7" id="KW-0547">Nucleotide-binding</keyword>
<accession>A0ABT9BI12</accession>